<organism evidence="1 2">
    <name type="scientific">Rubus argutus</name>
    <name type="common">Southern blackberry</name>
    <dbReference type="NCBI Taxonomy" id="59490"/>
    <lineage>
        <taxon>Eukaryota</taxon>
        <taxon>Viridiplantae</taxon>
        <taxon>Streptophyta</taxon>
        <taxon>Embryophyta</taxon>
        <taxon>Tracheophyta</taxon>
        <taxon>Spermatophyta</taxon>
        <taxon>Magnoliopsida</taxon>
        <taxon>eudicotyledons</taxon>
        <taxon>Gunneridae</taxon>
        <taxon>Pentapetalae</taxon>
        <taxon>rosids</taxon>
        <taxon>fabids</taxon>
        <taxon>Rosales</taxon>
        <taxon>Rosaceae</taxon>
        <taxon>Rosoideae</taxon>
        <taxon>Rosoideae incertae sedis</taxon>
        <taxon>Rubus</taxon>
    </lineage>
</organism>
<reference evidence="1 2" key="1">
    <citation type="journal article" date="2023" name="G3 (Bethesda)">
        <title>A chromosome-length genome assembly and annotation of blackberry (Rubus argutus, cv. 'Hillquist').</title>
        <authorList>
            <person name="Bruna T."/>
            <person name="Aryal R."/>
            <person name="Dudchenko O."/>
            <person name="Sargent D.J."/>
            <person name="Mead D."/>
            <person name="Buti M."/>
            <person name="Cavallini A."/>
            <person name="Hytonen T."/>
            <person name="Andres J."/>
            <person name="Pham M."/>
            <person name="Weisz D."/>
            <person name="Mascagni F."/>
            <person name="Usai G."/>
            <person name="Natali L."/>
            <person name="Bassil N."/>
            <person name="Fernandez G.E."/>
            <person name="Lomsadze A."/>
            <person name="Armour M."/>
            <person name="Olukolu B."/>
            <person name="Poorten T."/>
            <person name="Britton C."/>
            <person name="Davik J."/>
            <person name="Ashrafi H."/>
            <person name="Aiden E.L."/>
            <person name="Borodovsky M."/>
            <person name="Worthington M."/>
        </authorList>
    </citation>
    <scope>NUCLEOTIDE SEQUENCE [LARGE SCALE GENOMIC DNA]</scope>
    <source>
        <strain evidence="1">PI 553951</strain>
    </source>
</reference>
<dbReference type="AlphaFoldDB" id="A0AAW1VKE5"/>
<comment type="caution">
    <text evidence="1">The sequence shown here is derived from an EMBL/GenBank/DDBJ whole genome shotgun (WGS) entry which is preliminary data.</text>
</comment>
<gene>
    <name evidence="1" type="ORF">M0R45_001481</name>
</gene>
<name>A0AAW1VKE5_RUBAR</name>
<evidence type="ECO:0000313" key="2">
    <source>
        <dbReference type="Proteomes" id="UP001457282"/>
    </source>
</evidence>
<dbReference type="Proteomes" id="UP001457282">
    <property type="component" value="Unassembled WGS sequence"/>
</dbReference>
<protein>
    <submittedName>
        <fullName evidence="1">Uncharacterized protein</fullName>
    </submittedName>
</protein>
<dbReference type="EMBL" id="JBEDUW010000249">
    <property type="protein sequence ID" value="KAK9902544.1"/>
    <property type="molecule type" value="Genomic_DNA"/>
</dbReference>
<accession>A0AAW1VKE5</accession>
<proteinExistence type="predicted"/>
<evidence type="ECO:0000313" key="1">
    <source>
        <dbReference type="EMBL" id="KAK9902544.1"/>
    </source>
</evidence>
<sequence>MSSVPVLLQECPDLIKSVEDLSDPRVIEQVIARRRKRFPEGREDEEKLKVLSAKSNIVFTAMGDANE</sequence>
<keyword evidence="2" id="KW-1185">Reference proteome</keyword>